<evidence type="ECO:0000313" key="2">
    <source>
        <dbReference type="EMBL" id="GGG16718.1"/>
    </source>
</evidence>
<evidence type="ECO:0000256" key="1">
    <source>
        <dbReference type="SAM" id="SignalP"/>
    </source>
</evidence>
<feature type="signal peptide" evidence="1">
    <location>
        <begin position="1"/>
        <end position="27"/>
    </location>
</feature>
<reference evidence="3" key="1">
    <citation type="journal article" date="2019" name="Int. J. Syst. Evol. Microbiol.">
        <title>The Global Catalogue of Microorganisms (GCM) 10K type strain sequencing project: providing services to taxonomists for standard genome sequencing and annotation.</title>
        <authorList>
            <consortium name="The Broad Institute Genomics Platform"/>
            <consortium name="The Broad Institute Genome Sequencing Center for Infectious Disease"/>
            <person name="Wu L."/>
            <person name="Ma J."/>
        </authorList>
    </citation>
    <scope>NUCLEOTIDE SEQUENCE [LARGE SCALE GENOMIC DNA]</scope>
    <source>
        <strain evidence="3">CGMCC 1.15420</strain>
    </source>
</reference>
<name>A0ABQ1W7L7_9BACL</name>
<dbReference type="RefSeq" id="WP_120464323.1">
    <property type="nucleotide sequence ID" value="NZ_BMIW01000045.1"/>
</dbReference>
<keyword evidence="3" id="KW-1185">Reference proteome</keyword>
<comment type="caution">
    <text evidence="2">The sequence shown here is derived from an EMBL/GenBank/DDBJ whole genome shotgun (WGS) entry which is preliminary data.</text>
</comment>
<dbReference type="Proteomes" id="UP000608420">
    <property type="component" value="Unassembled WGS sequence"/>
</dbReference>
<evidence type="ECO:0008006" key="4">
    <source>
        <dbReference type="Google" id="ProtNLM"/>
    </source>
</evidence>
<dbReference type="PROSITE" id="PS51257">
    <property type="entry name" value="PROKAR_LIPOPROTEIN"/>
    <property type="match status" value="1"/>
</dbReference>
<accession>A0ABQ1W7L7</accession>
<organism evidence="2 3">
    <name type="scientific">Paenibacillus aceti</name>
    <dbReference type="NCBI Taxonomy" id="1820010"/>
    <lineage>
        <taxon>Bacteria</taxon>
        <taxon>Bacillati</taxon>
        <taxon>Bacillota</taxon>
        <taxon>Bacilli</taxon>
        <taxon>Bacillales</taxon>
        <taxon>Paenibacillaceae</taxon>
        <taxon>Paenibacillus</taxon>
    </lineage>
</organism>
<proteinExistence type="predicted"/>
<sequence length="151" mass="16634">MKNFAKYLSILFAAVIILSGCSSNNTADSKKLSSDEKMALSYVTDFYNASTADKEKFVEENVHPEVQALFRIGAKGEATEDNKLKDPKVAESVPYDEEDGKGSVVLIQAADDKEMIVLIIDGKVAFGYAASDNPESQEMFEQMRSQFKTAK</sequence>
<gene>
    <name evidence="2" type="ORF">GCM10010913_43460</name>
</gene>
<keyword evidence="1" id="KW-0732">Signal</keyword>
<dbReference type="EMBL" id="BMIW01000045">
    <property type="protein sequence ID" value="GGG16718.1"/>
    <property type="molecule type" value="Genomic_DNA"/>
</dbReference>
<evidence type="ECO:0000313" key="3">
    <source>
        <dbReference type="Proteomes" id="UP000608420"/>
    </source>
</evidence>
<feature type="chain" id="PRO_5047399616" description="Lipoprotein" evidence="1">
    <location>
        <begin position="28"/>
        <end position="151"/>
    </location>
</feature>
<protein>
    <recommendedName>
        <fullName evidence="4">Lipoprotein</fullName>
    </recommendedName>
</protein>